<sequence length="348" mass="38749">MTRFGRRSVFAIGFGLTAAARAAAEALPEHERALYDAAQREGELTWYTGQFSAETSEAVGRAFTERYPGVRVNVTRSTSQVAYQRLSQDMRARTAQCDIFASTNYGHFSVLKRQEALLRFRPRNADGLLESIRHADPEDFYQASYIGLYMMAFNTTRVNEADAPKAWRDVLDPRWRDQLSVGHPGYSGAIGLWAVQMRKMFTWDYFTQLERNRPMIGRSSQDPITTLNAGERAVAVAAPSATTLLSISRGNPLKLIYPTDGTLLVSAPAAILHNAPHPNAAKLFQEFTTGPGYSQVARRYFSQSLRPDVPPPEGSRPLAEVTLIAPTLAEAETGVPEVRERWRDTFGV</sequence>
<accession>A0ABS5F0L8</accession>
<dbReference type="EMBL" id="JAAGBB010000020">
    <property type="protein sequence ID" value="MBR0666108.1"/>
    <property type="molecule type" value="Genomic_DNA"/>
</dbReference>
<gene>
    <name evidence="3" type="ORF">GXW71_17240</name>
</gene>
<dbReference type="Gene3D" id="3.40.190.10">
    <property type="entry name" value="Periplasmic binding protein-like II"/>
    <property type="match status" value="2"/>
</dbReference>
<dbReference type="PANTHER" id="PTHR30006">
    <property type="entry name" value="THIAMINE-BINDING PERIPLASMIC PROTEIN-RELATED"/>
    <property type="match status" value="1"/>
</dbReference>
<evidence type="ECO:0000256" key="1">
    <source>
        <dbReference type="ARBA" id="ARBA00022729"/>
    </source>
</evidence>
<evidence type="ECO:0000313" key="3">
    <source>
        <dbReference type="EMBL" id="MBR0666108.1"/>
    </source>
</evidence>
<name>A0ABS5F0L8_9PROT</name>
<evidence type="ECO:0000313" key="4">
    <source>
        <dbReference type="Proteomes" id="UP001196870"/>
    </source>
</evidence>
<comment type="caution">
    <text evidence="3">The sequence shown here is derived from an EMBL/GenBank/DDBJ whole genome shotgun (WGS) entry which is preliminary data.</text>
</comment>
<feature type="chain" id="PRO_5045328163" evidence="2">
    <location>
        <begin position="23"/>
        <end position="348"/>
    </location>
</feature>
<dbReference type="RefSeq" id="WP_211853781.1">
    <property type="nucleotide sequence ID" value="NZ_JAAGBB010000020.1"/>
</dbReference>
<dbReference type="PANTHER" id="PTHR30006:SF2">
    <property type="entry name" value="ABC TRANSPORTER SUBSTRATE-BINDING PROTEIN"/>
    <property type="match status" value="1"/>
</dbReference>
<organism evidence="3 4">
    <name type="scientific">Plastoroseomonas hellenica</name>
    <dbReference type="NCBI Taxonomy" id="2687306"/>
    <lineage>
        <taxon>Bacteria</taxon>
        <taxon>Pseudomonadati</taxon>
        <taxon>Pseudomonadota</taxon>
        <taxon>Alphaproteobacteria</taxon>
        <taxon>Acetobacterales</taxon>
        <taxon>Acetobacteraceae</taxon>
        <taxon>Plastoroseomonas</taxon>
    </lineage>
</organism>
<keyword evidence="4" id="KW-1185">Reference proteome</keyword>
<proteinExistence type="predicted"/>
<keyword evidence="1 2" id="KW-0732">Signal</keyword>
<dbReference type="Proteomes" id="UP001196870">
    <property type="component" value="Unassembled WGS sequence"/>
</dbReference>
<dbReference type="SUPFAM" id="SSF53850">
    <property type="entry name" value="Periplasmic binding protein-like II"/>
    <property type="match status" value="1"/>
</dbReference>
<dbReference type="Pfam" id="PF13343">
    <property type="entry name" value="SBP_bac_6"/>
    <property type="match status" value="1"/>
</dbReference>
<reference evidence="4" key="1">
    <citation type="journal article" date="2021" name="Syst. Appl. Microbiol.">
        <title>Roseomonas hellenica sp. nov., isolated from roots of wild-growing Alkanna tinctoria.</title>
        <authorList>
            <person name="Rat A."/>
            <person name="Naranjo H.D."/>
            <person name="Lebbe L."/>
            <person name="Cnockaert M."/>
            <person name="Krigas N."/>
            <person name="Grigoriadou K."/>
            <person name="Maloupa E."/>
            <person name="Willems A."/>
        </authorList>
    </citation>
    <scope>NUCLEOTIDE SEQUENCE [LARGE SCALE GENOMIC DNA]</scope>
    <source>
        <strain evidence="4">LMG 31523</strain>
    </source>
</reference>
<feature type="signal peptide" evidence="2">
    <location>
        <begin position="1"/>
        <end position="22"/>
    </location>
</feature>
<protein>
    <submittedName>
        <fullName evidence="3">Extracellular solute-binding protein</fullName>
    </submittedName>
</protein>
<evidence type="ECO:0000256" key="2">
    <source>
        <dbReference type="SAM" id="SignalP"/>
    </source>
</evidence>